<gene>
    <name evidence="1" type="ORF">CPELLU_LOCUS16519</name>
</gene>
<accession>A0A9N9JJ04</accession>
<dbReference type="Proteomes" id="UP000789759">
    <property type="component" value="Unassembled WGS sequence"/>
</dbReference>
<protein>
    <submittedName>
        <fullName evidence="1">16056_t:CDS:1</fullName>
    </submittedName>
</protein>
<evidence type="ECO:0000313" key="1">
    <source>
        <dbReference type="EMBL" id="CAG8783253.1"/>
    </source>
</evidence>
<sequence>PNARAKDMRAISAFLAQDSDADISMILTLDNWSRNSENTLQTTCDILYHSK</sequence>
<reference evidence="1" key="1">
    <citation type="submission" date="2021-06" db="EMBL/GenBank/DDBJ databases">
        <authorList>
            <person name="Kallberg Y."/>
            <person name="Tangrot J."/>
            <person name="Rosling A."/>
        </authorList>
    </citation>
    <scope>NUCLEOTIDE SEQUENCE</scope>
    <source>
        <strain evidence="1">FL966</strain>
    </source>
</reference>
<name>A0A9N9JJ04_9GLOM</name>
<proteinExistence type="predicted"/>
<dbReference type="EMBL" id="CAJVQA010024658">
    <property type="protein sequence ID" value="CAG8783253.1"/>
    <property type="molecule type" value="Genomic_DNA"/>
</dbReference>
<organism evidence="1 2">
    <name type="scientific">Cetraspora pellucida</name>
    <dbReference type="NCBI Taxonomy" id="1433469"/>
    <lineage>
        <taxon>Eukaryota</taxon>
        <taxon>Fungi</taxon>
        <taxon>Fungi incertae sedis</taxon>
        <taxon>Mucoromycota</taxon>
        <taxon>Glomeromycotina</taxon>
        <taxon>Glomeromycetes</taxon>
        <taxon>Diversisporales</taxon>
        <taxon>Gigasporaceae</taxon>
        <taxon>Cetraspora</taxon>
    </lineage>
</organism>
<keyword evidence="2" id="KW-1185">Reference proteome</keyword>
<dbReference type="AlphaFoldDB" id="A0A9N9JJ04"/>
<feature type="non-terminal residue" evidence="1">
    <location>
        <position position="51"/>
    </location>
</feature>
<comment type="caution">
    <text evidence="1">The sequence shown here is derived from an EMBL/GenBank/DDBJ whole genome shotgun (WGS) entry which is preliminary data.</text>
</comment>
<evidence type="ECO:0000313" key="2">
    <source>
        <dbReference type="Proteomes" id="UP000789759"/>
    </source>
</evidence>